<protein>
    <submittedName>
        <fullName evidence="1">Uncharacterized protein</fullName>
    </submittedName>
</protein>
<sequence length="122" mass="13641">MTLFHHQSSLMQEPQKMDGLSTNNRDPLQYWLTTLTRSSSEGDLSSLREAVTHLFTPALYAVVENGQGAAIACLLDRGAVMSKGLFLLVTESNFHRILELFLERGLWDFNTPVDHLKPPALA</sequence>
<evidence type="ECO:0000313" key="1">
    <source>
        <dbReference type="EMBL" id="KAA6414966.1"/>
    </source>
</evidence>
<evidence type="ECO:0000313" key="2">
    <source>
        <dbReference type="Proteomes" id="UP000324767"/>
    </source>
</evidence>
<dbReference type="EMBL" id="VXIT01000002">
    <property type="protein sequence ID" value="KAA6414966.1"/>
    <property type="molecule type" value="Genomic_DNA"/>
</dbReference>
<dbReference type="AlphaFoldDB" id="A0A5M8Q1W4"/>
<proteinExistence type="predicted"/>
<gene>
    <name evidence="1" type="ORF">FRX48_01717</name>
</gene>
<accession>A0A5M8Q1W4</accession>
<comment type="caution">
    <text evidence="1">The sequence shown here is derived from an EMBL/GenBank/DDBJ whole genome shotgun (WGS) entry which is preliminary data.</text>
</comment>
<name>A0A5M8Q1W4_9LECA</name>
<organism evidence="1 2">
    <name type="scientific">Lasallia pustulata</name>
    <dbReference type="NCBI Taxonomy" id="136370"/>
    <lineage>
        <taxon>Eukaryota</taxon>
        <taxon>Fungi</taxon>
        <taxon>Dikarya</taxon>
        <taxon>Ascomycota</taxon>
        <taxon>Pezizomycotina</taxon>
        <taxon>Lecanoromycetes</taxon>
        <taxon>OSLEUM clade</taxon>
        <taxon>Umbilicariomycetidae</taxon>
        <taxon>Umbilicariales</taxon>
        <taxon>Umbilicariaceae</taxon>
        <taxon>Lasallia</taxon>
    </lineage>
</organism>
<reference evidence="1 2" key="1">
    <citation type="submission" date="2019-09" db="EMBL/GenBank/DDBJ databases">
        <title>The hologenome of the rock-dwelling lichen Lasallia pustulata.</title>
        <authorList>
            <person name="Greshake Tzovaras B."/>
            <person name="Segers F."/>
            <person name="Bicker A."/>
            <person name="Dal Grande F."/>
            <person name="Otte J."/>
            <person name="Hankeln T."/>
            <person name="Schmitt I."/>
            <person name="Ebersberger I."/>
        </authorList>
    </citation>
    <scope>NUCLEOTIDE SEQUENCE [LARGE SCALE GENOMIC DNA]</scope>
    <source>
        <strain evidence="1">A1-1</strain>
    </source>
</reference>
<dbReference type="Proteomes" id="UP000324767">
    <property type="component" value="Unassembled WGS sequence"/>
</dbReference>